<proteinExistence type="predicted"/>
<dbReference type="AlphaFoldDB" id="A0A4R4VW65"/>
<accession>A0A4R4VW65</accession>
<dbReference type="InterPro" id="IPR036513">
    <property type="entry name" value="STAS_dom_sf"/>
</dbReference>
<feature type="region of interest" description="Disordered" evidence="1">
    <location>
        <begin position="1"/>
        <end position="50"/>
    </location>
</feature>
<name>A0A4R4VW65_9PSEU</name>
<dbReference type="Gene3D" id="3.30.750.24">
    <property type="entry name" value="STAS domain"/>
    <property type="match status" value="1"/>
</dbReference>
<dbReference type="Pfam" id="PF01740">
    <property type="entry name" value="STAS"/>
    <property type="match status" value="1"/>
</dbReference>
<organism evidence="3 4">
    <name type="scientific">Saccharopolyspora terrae</name>
    <dbReference type="NCBI Taxonomy" id="2530384"/>
    <lineage>
        <taxon>Bacteria</taxon>
        <taxon>Bacillati</taxon>
        <taxon>Actinomycetota</taxon>
        <taxon>Actinomycetes</taxon>
        <taxon>Pseudonocardiales</taxon>
        <taxon>Pseudonocardiaceae</taxon>
        <taxon>Saccharopolyspora</taxon>
    </lineage>
</organism>
<dbReference type="PANTHER" id="PTHR33495:SF13">
    <property type="entry name" value="ANTI-SIGMA-F FACTOR ANTAGONIST RSFB"/>
    <property type="match status" value="1"/>
</dbReference>
<dbReference type="CDD" id="cd07043">
    <property type="entry name" value="STAS_anti-anti-sigma_factors"/>
    <property type="match status" value="1"/>
</dbReference>
<dbReference type="InterPro" id="IPR002645">
    <property type="entry name" value="STAS_dom"/>
</dbReference>
<evidence type="ECO:0000256" key="1">
    <source>
        <dbReference type="SAM" id="MobiDB-lite"/>
    </source>
</evidence>
<sequence>MHVGQHNRGALAVSAHDGRSLCQRGPRPHHGAHASRHHRTRSTFQRGDRVVGPHVVRHRDRRGRTDQRASTGAILDQAVDERPAVLVLDITAVTFLSSAGLAVLVRTHRNSSAVGALFRVVANNPATLRPIQLMGLDREFEVFADGEGALVGAAGL</sequence>
<dbReference type="Proteomes" id="UP000295674">
    <property type="component" value="Unassembled WGS sequence"/>
</dbReference>
<dbReference type="EMBL" id="SMKS01000010">
    <property type="protein sequence ID" value="TDD07623.1"/>
    <property type="molecule type" value="Genomic_DNA"/>
</dbReference>
<keyword evidence="4" id="KW-1185">Reference proteome</keyword>
<evidence type="ECO:0000313" key="4">
    <source>
        <dbReference type="Proteomes" id="UP000295674"/>
    </source>
</evidence>
<dbReference type="SUPFAM" id="SSF52091">
    <property type="entry name" value="SpoIIaa-like"/>
    <property type="match status" value="1"/>
</dbReference>
<dbReference type="PROSITE" id="PS50801">
    <property type="entry name" value="STAS"/>
    <property type="match status" value="1"/>
</dbReference>
<feature type="compositionally biased region" description="Basic residues" evidence="1">
    <location>
        <begin position="26"/>
        <end position="41"/>
    </location>
</feature>
<dbReference type="GO" id="GO:0043856">
    <property type="term" value="F:anti-sigma factor antagonist activity"/>
    <property type="evidence" value="ECO:0007669"/>
    <property type="project" value="TreeGrafter"/>
</dbReference>
<protein>
    <submittedName>
        <fullName evidence="3">STAS domain-containing protein</fullName>
    </submittedName>
</protein>
<evidence type="ECO:0000313" key="3">
    <source>
        <dbReference type="EMBL" id="TDD07623.1"/>
    </source>
</evidence>
<evidence type="ECO:0000259" key="2">
    <source>
        <dbReference type="PROSITE" id="PS50801"/>
    </source>
</evidence>
<reference evidence="3 4" key="1">
    <citation type="submission" date="2019-03" db="EMBL/GenBank/DDBJ databases">
        <title>Draft genome sequences of novel Actinobacteria.</title>
        <authorList>
            <person name="Sahin N."/>
            <person name="Ay H."/>
            <person name="Saygin H."/>
        </authorList>
    </citation>
    <scope>NUCLEOTIDE SEQUENCE [LARGE SCALE GENOMIC DNA]</scope>
    <source>
        <strain evidence="3 4">16K309</strain>
    </source>
</reference>
<comment type="caution">
    <text evidence="3">The sequence shown here is derived from an EMBL/GenBank/DDBJ whole genome shotgun (WGS) entry which is preliminary data.</text>
</comment>
<dbReference type="PANTHER" id="PTHR33495">
    <property type="entry name" value="ANTI-SIGMA FACTOR ANTAGONIST TM_1081-RELATED-RELATED"/>
    <property type="match status" value="1"/>
</dbReference>
<gene>
    <name evidence="3" type="ORF">E1181_09400</name>
</gene>
<feature type="domain" description="STAS" evidence="2">
    <location>
        <begin position="75"/>
        <end position="153"/>
    </location>
</feature>
<dbReference type="OrthoDB" id="5194587at2"/>